<evidence type="ECO:0000313" key="1">
    <source>
        <dbReference type="EMBL" id="RJF93304.1"/>
    </source>
</evidence>
<name>A0A418WQ02_9SPHN</name>
<dbReference type="AlphaFoldDB" id="A0A418WQ02"/>
<proteinExistence type="predicted"/>
<reference evidence="1 2" key="1">
    <citation type="submission" date="2018-09" db="EMBL/GenBank/DDBJ databases">
        <authorList>
            <person name="Zhu H."/>
        </authorList>
    </citation>
    <scope>NUCLEOTIDE SEQUENCE [LARGE SCALE GENOMIC DNA]</scope>
    <source>
        <strain evidence="1 2">K2R01-6</strain>
    </source>
</reference>
<dbReference type="EMBL" id="QYUM01000002">
    <property type="protein sequence ID" value="RJF93304.1"/>
    <property type="molecule type" value="Genomic_DNA"/>
</dbReference>
<organism evidence="1 2">
    <name type="scientific">Sphingomonas cavernae</name>
    <dbReference type="NCBI Taxonomy" id="2320861"/>
    <lineage>
        <taxon>Bacteria</taxon>
        <taxon>Pseudomonadati</taxon>
        <taxon>Pseudomonadota</taxon>
        <taxon>Alphaproteobacteria</taxon>
        <taxon>Sphingomonadales</taxon>
        <taxon>Sphingomonadaceae</taxon>
        <taxon>Sphingomonas</taxon>
    </lineage>
</organism>
<dbReference type="Proteomes" id="UP000286100">
    <property type="component" value="Unassembled WGS sequence"/>
</dbReference>
<comment type="caution">
    <text evidence="1">The sequence shown here is derived from an EMBL/GenBank/DDBJ whole genome shotgun (WGS) entry which is preliminary data.</text>
</comment>
<keyword evidence="2" id="KW-1185">Reference proteome</keyword>
<accession>A0A418WQ02</accession>
<sequence length="76" mass="7601">MPAPDFAVLIAGLSAHQSATATARHQILLDNPGSSGGGETLPPVDLFAQNARAAARASSGSFNAEVARALSIDSGK</sequence>
<gene>
    <name evidence="1" type="ORF">D3876_02830</name>
</gene>
<protein>
    <submittedName>
        <fullName evidence="1">Uncharacterized protein</fullName>
    </submittedName>
</protein>
<evidence type="ECO:0000313" key="2">
    <source>
        <dbReference type="Proteomes" id="UP000286100"/>
    </source>
</evidence>